<evidence type="ECO:0000313" key="2">
    <source>
        <dbReference type="EMBL" id="PIO33891.1"/>
    </source>
</evidence>
<feature type="region of interest" description="Disordered" evidence="1">
    <location>
        <begin position="1"/>
        <end position="79"/>
    </location>
</feature>
<proteinExistence type="predicted"/>
<accession>A0A2G9S377</accession>
<dbReference type="AlphaFoldDB" id="A0A2G9S377"/>
<organism evidence="2 3">
    <name type="scientific">Aquarana catesbeiana</name>
    <name type="common">American bullfrog</name>
    <name type="synonym">Rana catesbeiana</name>
    <dbReference type="NCBI Taxonomy" id="8400"/>
    <lineage>
        <taxon>Eukaryota</taxon>
        <taxon>Metazoa</taxon>
        <taxon>Chordata</taxon>
        <taxon>Craniata</taxon>
        <taxon>Vertebrata</taxon>
        <taxon>Euteleostomi</taxon>
        <taxon>Amphibia</taxon>
        <taxon>Batrachia</taxon>
        <taxon>Anura</taxon>
        <taxon>Neobatrachia</taxon>
        <taxon>Ranoidea</taxon>
        <taxon>Ranidae</taxon>
        <taxon>Aquarana</taxon>
    </lineage>
</organism>
<keyword evidence="3" id="KW-1185">Reference proteome</keyword>
<dbReference type="Proteomes" id="UP000228934">
    <property type="component" value="Unassembled WGS sequence"/>
</dbReference>
<evidence type="ECO:0000313" key="3">
    <source>
        <dbReference type="Proteomes" id="UP000228934"/>
    </source>
</evidence>
<name>A0A2G9S377_AQUCT</name>
<reference evidence="3" key="1">
    <citation type="journal article" date="2017" name="Nat. Commun.">
        <title>The North American bullfrog draft genome provides insight into hormonal regulation of long noncoding RNA.</title>
        <authorList>
            <person name="Hammond S.A."/>
            <person name="Warren R.L."/>
            <person name="Vandervalk B.P."/>
            <person name="Kucuk E."/>
            <person name="Khan H."/>
            <person name="Gibb E.A."/>
            <person name="Pandoh P."/>
            <person name="Kirk H."/>
            <person name="Zhao Y."/>
            <person name="Jones M."/>
            <person name="Mungall A.J."/>
            <person name="Coope R."/>
            <person name="Pleasance S."/>
            <person name="Moore R.A."/>
            <person name="Holt R.A."/>
            <person name="Round J.M."/>
            <person name="Ohora S."/>
            <person name="Walle B.V."/>
            <person name="Veldhoen N."/>
            <person name="Helbing C.C."/>
            <person name="Birol I."/>
        </authorList>
    </citation>
    <scope>NUCLEOTIDE SEQUENCE [LARGE SCALE GENOMIC DNA]</scope>
</reference>
<dbReference type="OrthoDB" id="10386162at2759"/>
<gene>
    <name evidence="2" type="ORF">AB205_0177640</name>
</gene>
<feature type="compositionally biased region" description="Polar residues" evidence="1">
    <location>
        <begin position="1"/>
        <end position="13"/>
    </location>
</feature>
<evidence type="ECO:0000256" key="1">
    <source>
        <dbReference type="SAM" id="MobiDB-lite"/>
    </source>
</evidence>
<protein>
    <submittedName>
        <fullName evidence="2">Uncharacterized protein</fullName>
    </submittedName>
</protein>
<dbReference type="EMBL" id="KV929674">
    <property type="protein sequence ID" value="PIO33891.1"/>
    <property type="molecule type" value="Genomic_DNA"/>
</dbReference>
<feature type="compositionally biased region" description="Basic and acidic residues" evidence="1">
    <location>
        <begin position="30"/>
        <end position="40"/>
    </location>
</feature>
<sequence>MIGSHCVQSQQERVTGGTHTCPRPRRRNRVQVEELSRLETDLGPEAITKATSKKAKKSELPAVQEPECQDTAPNHHGNGPCSDVNVPGCWFYRLPHKHMIRA</sequence>